<proteinExistence type="predicted"/>
<name>A0A8J4V9F1_9ROSI</name>
<keyword evidence="2" id="KW-1185">Reference proteome</keyword>
<evidence type="ECO:0000313" key="2">
    <source>
        <dbReference type="Proteomes" id="UP000737018"/>
    </source>
</evidence>
<accession>A0A8J4V9F1</accession>
<dbReference type="Proteomes" id="UP000737018">
    <property type="component" value="Unassembled WGS sequence"/>
</dbReference>
<gene>
    <name evidence="1" type="ORF">CMV_027395</name>
</gene>
<dbReference type="EMBL" id="JRKL02009472">
    <property type="protein sequence ID" value="KAF3946330.1"/>
    <property type="molecule type" value="Genomic_DNA"/>
</dbReference>
<reference evidence="1" key="1">
    <citation type="submission" date="2020-03" db="EMBL/GenBank/DDBJ databases">
        <title>Castanea mollissima Vanexum genome sequencing.</title>
        <authorList>
            <person name="Staton M."/>
        </authorList>
    </citation>
    <scope>NUCLEOTIDE SEQUENCE</scope>
    <source>
        <tissue evidence="1">Leaf</tissue>
    </source>
</reference>
<sequence length="17" mass="1875">AWAIILIWAHLGVAILD</sequence>
<protein>
    <submittedName>
        <fullName evidence="1">Uncharacterized protein</fullName>
    </submittedName>
</protein>
<comment type="caution">
    <text evidence="1">The sequence shown here is derived from an EMBL/GenBank/DDBJ whole genome shotgun (WGS) entry which is preliminary data.</text>
</comment>
<evidence type="ECO:0000313" key="1">
    <source>
        <dbReference type="EMBL" id="KAF3946330.1"/>
    </source>
</evidence>
<organism evidence="1 2">
    <name type="scientific">Castanea mollissima</name>
    <name type="common">Chinese chestnut</name>
    <dbReference type="NCBI Taxonomy" id="60419"/>
    <lineage>
        <taxon>Eukaryota</taxon>
        <taxon>Viridiplantae</taxon>
        <taxon>Streptophyta</taxon>
        <taxon>Embryophyta</taxon>
        <taxon>Tracheophyta</taxon>
        <taxon>Spermatophyta</taxon>
        <taxon>Magnoliopsida</taxon>
        <taxon>eudicotyledons</taxon>
        <taxon>Gunneridae</taxon>
        <taxon>Pentapetalae</taxon>
        <taxon>rosids</taxon>
        <taxon>fabids</taxon>
        <taxon>Fagales</taxon>
        <taxon>Fagaceae</taxon>
        <taxon>Castanea</taxon>
    </lineage>
</organism>
<feature type="non-terminal residue" evidence="1">
    <location>
        <position position="17"/>
    </location>
</feature>
<dbReference type="AlphaFoldDB" id="A0A8J4V9F1"/>